<feature type="coiled-coil region" evidence="5">
    <location>
        <begin position="1274"/>
        <end position="1343"/>
    </location>
</feature>
<dbReference type="InterPro" id="IPR056559">
    <property type="entry name" value="NDX_C"/>
</dbReference>
<feature type="domain" description="Homeobox" evidence="7">
    <location>
        <begin position="695"/>
        <end position="762"/>
    </location>
</feature>
<dbReference type="Pfam" id="PF24426">
    <property type="entry name" value="HTH_NDX"/>
    <property type="match status" value="1"/>
</dbReference>
<dbReference type="Pfam" id="PF25246">
    <property type="entry name" value="Nodulin_N"/>
    <property type="match status" value="1"/>
</dbReference>
<evidence type="ECO:0000259" key="7">
    <source>
        <dbReference type="PROSITE" id="PS50071"/>
    </source>
</evidence>
<feature type="coiled-coil region" evidence="5">
    <location>
        <begin position="1390"/>
        <end position="1420"/>
    </location>
</feature>
<dbReference type="GO" id="GO:0009908">
    <property type="term" value="P:flower development"/>
    <property type="evidence" value="ECO:0007669"/>
    <property type="project" value="InterPro"/>
</dbReference>
<dbReference type="OrthoDB" id="2020792at2759"/>
<dbReference type="CDD" id="cd00086">
    <property type="entry name" value="homeodomain"/>
    <property type="match status" value="1"/>
</dbReference>
<dbReference type="PANTHER" id="PTHR35743">
    <property type="entry name" value="NODULIN HOMEOBOX"/>
    <property type="match status" value="1"/>
</dbReference>
<feature type="compositionally biased region" description="Polar residues" evidence="6">
    <location>
        <begin position="1467"/>
        <end position="1483"/>
    </location>
</feature>
<accession>A0A6P5ZL01</accession>
<dbReference type="PANTHER" id="PTHR35743:SF1">
    <property type="entry name" value="NODULIN HOMEOBOX"/>
    <property type="match status" value="1"/>
</dbReference>
<evidence type="ECO:0000256" key="6">
    <source>
        <dbReference type="SAM" id="MobiDB-lite"/>
    </source>
</evidence>
<reference evidence="9" key="1">
    <citation type="submission" date="2025-08" db="UniProtKB">
        <authorList>
            <consortium name="RefSeq"/>
        </authorList>
    </citation>
    <scope>IDENTIFICATION</scope>
    <source>
        <tissue evidence="9">Fruit stalk</tissue>
    </source>
</reference>
<dbReference type="InterPro" id="IPR039325">
    <property type="entry name" value="NDX"/>
</dbReference>
<dbReference type="InterPro" id="IPR008545">
    <property type="entry name" value="Web"/>
</dbReference>
<dbReference type="Proteomes" id="UP000515121">
    <property type="component" value="Unplaced"/>
</dbReference>
<dbReference type="GeneID" id="111301536"/>
<dbReference type="GO" id="GO:0005634">
    <property type="term" value="C:nucleus"/>
    <property type="evidence" value="ECO:0007669"/>
    <property type="project" value="UniProtKB-SubCell"/>
</dbReference>
<dbReference type="KEGG" id="dzi:111301536"/>
<evidence type="ECO:0000256" key="2">
    <source>
        <dbReference type="ARBA" id="ARBA00005485"/>
    </source>
</evidence>
<feature type="compositionally biased region" description="Polar residues" evidence="6">
    <location>
        <begin position="796"/>
        <end position="819"/>
    </location>
</feature>
<evidence type="ECO:0000256" key="4">
    <source>
        <dbReference type="PROSITE-ProRule" id="PRU00108"/>
    </source>
</evidence>
<gene>
    <name evidence="9" type="primary">LOC111301536</name>
</gene>
<dbReference type="RefSeq" id="XP_022753021.1">
    <property type="nucleotide sequence ID" value="XM_022897286.1"/>
</dbReference>
<organism evidence="8 9">
    <name type="scientific">Durio zibethinus</name>
    <name type="common">Durian</name>
    <dbReference type="NCBI Taxonomy" id="66656"/>
    <lineage>
        <taxon>Eukaryota</taxon>
        <taxon>Viridiplantae</taxon>
        <taxon>Streptophyta</taxon>
        <taxon>Embryophyta</taxon>
        <taxon>Tracheophyta</taxon>
        <taxon>Spermatophyta</taxon>
        <taxon>Magnoliopsida</taxon>
        <taxon>eudicotyledons</taxon>
        <taxon>Gunneridae</taxon>
        <taxon>Pentapetalae</taxon>
        <taxon>rosids</taxon>
        <taxon>malvids</taxon>
        <taxon>Malvales</taxon>
        <taxon>Malvaceae</taxon>
        <taxon>Helicteroideae</taxon>
        <taxon>Durio</taxon>
    </lineage>
</organism>
<dbReference type="SMART" id="SM00389">
    <property type="entry name" value="HOX"/>
    <property type="match status" value="1"/>
</dbReference>
<feature type="region of interest" description="Disordered" evidence="6">
    <location>
        <begin position="759"/>
        <end position="820"/>
    </location>
</feature>
<feature type="region of interest" description="Disordered" evidence="6">
    <location>
        <begin position="676"/>
        <end position="705"/>
    </location>
</feature>
<evidence type="ECO:0000313" key="8">
    <source>
        <dbReference type="Proteomes" id="UP000515121"/>
    </source>
</evidence>
<evidence type="ECO:0000256" key="3">
    <source>
        <dbReference type="ARBA" id="ARBA00023054"/>
    </source>
</evidence>
<comment type="subcellular location">
    <subcellularLocation>
        <location evidence="1 4">Nucleus</location>
    </subcellularLocation>
</comment>
<comment type="similarity">
    <text evidence="2">Belongs to the WEB family.</text>
</comment>
<feature type="coiled-coil region" evidence="5">
    <location>
        <begin position="1207"/>
        <end position="1241"/>
    </location>
</feature>
<feature type="coiled-coil region" evidence="5">
    <location>
        <begin position="941"/>
        <end position="1067"/>
    </location>
</feature>
<keyword evidence="3 5" id="KW-0175">Coiled coil</keyword>
<feature type="coiled-coil region" evidence="5">
    <location>
        <begin position="1128"/>
        <end position="1181"/>
    </location>
</feature>
<dbReference type="GO" id="GO:0003697">
    <property type="term" value="F:single-stranded DNA binding"/>
    <property type="evidence" value="ECO:0007669"/>
    <property type="project" value="InterPro"/>
</dbReference>
<dbReference type="PROSITE" id="PS50071">
    <property type="entry name" value="HOMEOBOX_2"/>
    <property type="match status" value="1"/>
</dbReference>
<evidence type="ECO:0000313" key="9">
    <source>
        <dbReference type="RefSeq" id="XP_022753021.1"/>
    </source>
</evidence>
<keyword evidence="8" id="KW-1185">Reference proteome</keyword>
<protein>
    <submittedName>
        <fullName evidence="9">Nodulin homeobox-like isoform X1</fullName>
    </submittedName>
</protein>
<evidence type="ECO:0000256" key="1">
    <source>
        <dbReference type="ARBA" id="ARBA00004123"/>
    </source>
</evidence>
<dbReference type="Pfam" id="PF24679">
    <property type="entry name" value="Nodulin_C"/>
    <property type="match status" value="1"/>
</dbReference>
<feature type="region of interest" description="Disordered" evidence="6">
    <location>
        <begin position="1464"/>
        <end position="1484"/>
    </location>
</feature>
<keyword evidence="4" id="KW-0371">Homeobox</keyword>
<proteinExistence type="inferred from homology"/>
<keyword evidence="4" id="KW-0238">DNA-binding</keyword>
<sequence length="1533" mass="170942">MRQGKEEAICSIEQGIDLITVVKEVHGLNSQELNKLLRDSENFTVHFVTEKGLEVKIDVEKLAGFLPLHLIAVLLSSDRDEALLRYLLCGIRLLHSLCELAPRHAKLEQILLDDVKVSEQLIDLVFYVLIVLNDYRQDIHDSSPLPLLHSALVACSLYLLTGCISSQWQDLALVILAHPKVDMFMDVACKTVHLVVRFLQNKLSSQHTDICAKSSPTSESMVNYLCQQCEASLQFLQLLCQQKLFRECLLRNKELCRKGGILFLAQSILKLHAPYFVESSTIMAALSRLKAKVLSILLHLCEAESISYLDEVASSPGSLDLAKAVALEVLQLLKTGLSKDPKHLSASSDRTYPMGLLQLNAMRLADIFSDDSNFRSCITVYFTEFLSAIFSLSHGDFLSMWCSADFPVREEDATLYYELFPAAGWALYSVSSSDLSNTKNLEFTLMPNNMSQASYAHQRTSLFVKVIANLHCFVPNICEEQERNLFLHKFLGCLQMDPSKLLPGFAFISGPQKAAAISRNLRSLLSHAESLIPTFLNEEDLKLLRVFFVQLQSLINSAEFEENRVQEDRRLRGCSSPLLKREPSNLNNQNGNLKEEMSENSAFQDEQFYVRSNHMDQADIITRQDMMDCKDKSVTPSGLKEIDRDVQNVETSGSDTSSTKGKNAIDKLVEHLRESTHAGVREDEKVETVQTEEKQPRKRKRTIMNDGQVTILERALLDEPEMQRNAASIQSWADKLSHHGSEVTCSQLRNWLNNRKARLARASKDSRPPPEPNNAFAGKQGGLQQGHSLNAPDSPGQETAPSNTRGTRSISRINTSENPDASEFVDFGAAEFVQCKPGQFVVLLDGRGEEIGKGKVHQVHGKWCGKSLEESVKREILSKQSIMVAKGRQNATDSLKVEVGEIDTSAPFQSVKDAVTLFGEGAFSGEKPAIKKAKAHSAETVLAKETQLHLAQKELNKLKEQLENAETTKAQALVEIERAKKMVEELTHKLKTVNESKDSAIKATEAAKNQAKQIEEANSGNLPGPDGAMSQDLETAREQYLTVITELDAAKQELRKVRQDCDASLEAKNAAFNQTEEAEHAVKVNMEKVGKLSREISAIQESIGQVKLASLESQQEQAKIFAEKDTQRQLYKATLEESTKRLLALKNEYDPELTRNLEAQLSETVNQIGALQKQMENAKASDLESVQTVTSELDGAKESLLKVAEEESSLRSLVESLKVELENVKKEHSELKEKEAETESIAGNLHVKLRKSKSELEVFLAEESKTRGACVEMISTLQQLLVETENAQREAEEMKKEAEKLKLEAESSRIALEEADKQLRVAMEEAEAAKEAETRALDQIKMLSERTNAARASTSESGANITISREEFESLSGKVEESDKLAEMKVAAALAQVEAVKASENEVRKRLEATQKEIEDMKVATADALKKAEMAEAAKRVVEGELRRWHEREQKKAAEAASRILAEAQMSAESSPQHYRIQKQNPPQKIVQARKLEKEKSSVSKKVLLPSISGIFNRRKNQIEGGSPSYLPGEKPL</sequence>
<dbReference type="Pfam" id="PF05701">
    <property type="entry name" value="WEMBL"/>
    <property type="match status" value="1"/>
</dbReference>
<dbReference type="InterPro" id="IPR056560">
    <property type="entry name" value="HTH_NDX"/>
</dbReference>
<dbReference type="InterPro" id="IPR001356">
    <property type="entry name" value="HD"/>
</dbReference>
<feature type="DNA-binding region" description="Homeobox" evidence="4">
    <location>
        <begin position="697"/>
        <end position="763"/>
    </location>
</feature>
<feature type="compositionally biased region" description="Basic and acidic residues" evidence="6">
    <location>
        <begin position="676"/>
        <end position="695"/>
    </location>
</feature>
<dbReference type="InterPro" id="IPR057287">
    <property type="entry name" value="Ndx_N"/>
</dbReference>
<keyword evidence="4" id="KW-0539">Nucleus</keyword>
<name>A0A6P5ZL01_DURZI</name>
<evidence type="ECO:0000256" key="5">
    <source>
        <dbReference type="SAM" id="Coils"/>
    </source>
</evidence>